<dbReference type="AlphaFoldDB" id="A0A2R5ESL8"/>
<keyword evidence="3" id="KW-0996">Nickel insertion</keyword>
<sequence length="285" mass="31583">MADAAKPQEAGQRSVLRATFRHNGVGTELIEKYHTAPVKIAKAFPVQKQLAVIVMDVSPGMLEGDVYEMEWTAGSRTHTMITNQSFMKIHPCYGGGTASLTQTFDLEAGAVMENMPEPVMLYKEASLLSDTTIRLSAGSVWMGADVLCPGRGLRGERFVYRDYDNRLSVYLGEELIFAQRQWINPARQRLQAKGSWEKATHWAYFYVFSDEVGGELVNKLQATIDGYESPAAHNVTAAASLTYKHGAVVSACSTAAWPLQELMRLLWDTTRDALFGMPPLRLLQG</sequence>
<keyword evidence="3" id="KW-0963">Cytoplasm</keyword>
<comment type="function">
    <text evidence="3">Required for maturation of urease via the functional incorporation of the urease nickel metallocenter.</text>
</comment>
<evidence type="ECO:0000313" key="4">
    <source>
        <dbReference type="EMBL" id="GBG08659.1"/>
    </source>
</evidence>
<evidence type="ECO:0000313" key="5">
    <source>
        <dbReference type="Proteomes" id="UP000245202"/>
    </source>
</evidence>
<dbReference type="Proteomes" id="UP000245202">
    <property type="component" value="Unassembled WGS sequence"/>
</dbReference>
<comment type="similarity">
    <text evidence="1 3">Belongs to the UreD family.</text>
</comment>
<name>A0A2R5ESL8_9BACL</name>
<evidence type="ECO:0000256" key="3">
    <source>
        <dbReference type="HAMAP-Rule" id="MF_01384"/>
    </source>
</evidence>
<dbReference type="GO" id="GO:0005737">
    <property type="term" value="C:cytoplasm"/>
    <property type="evidence" value="ECO:0007669"/>
    <property type="project" value="UniProtKB-SubCell"/>
</dbReference>
<dbReference type="InterPro" id="IPR002669">
    <property type="entry name" value="UreD"/>
</dbReference>
<dbReference type="Pfam" id="PF01774">
    <property type="entry name" value="UreD"/>
    <property type="match status" value="1"/>
</dbReference>
<reference evidence="4 5" key="1">
    <citation type="submission" date="2017-08" db="EMBL/GenBank/DDBJ databases">
        <title>Substantial Increase in Enzyme Production by Combined Drug-Resistance Mutations in Paenibacillus agaridevorans.</title>
        <authorList>
            <person name="Tanaka Y."/>
            <person name="Funane K."/>
            <person name="Hosaka T."/>
            <person name="Shiwa Y."/>
            <person name="Fujita N."/>
            <person name="Miyazaki T."/>
            <person name="Yoshikawa H."/>
            <person name="Murakami K."/>
            <person name="Kasahara K."/>
            <person name="Inaoka T."/>
            <person name="Hiraga Y."/>
            <person name="Ochi K."/>
        </authorList>
    </citation>
    <scope>NUCLEOTIDE SEQUENCE [LARGE SCALE GENOMIC DNA]</scope>
    <source>
        <strain evidence="4 5">T-3040</strain>
    </source>
</reference>
<comment type="subunit">
    <text evidence="3">UreD, UreF and UreG form a complex that acts as a GTP-hydrolysis-dependent molecular chaperone, activating the urease apoprotein by helping to assemble the nickel containing metallocenter of UreC. The UreE protein probably delivers the nickel.</text>
</comment>
<dbReference type="HAMAP" id="MF_01384">
    <property type="entry name" value="UreD"/>
    <property type="match status" value="1"/>
</dbReference>
<protein>
    <recommendedName>
        <fullName evidence="3">Urease accessory protein UreD</fullName>
    </recommendedName>
</protein>
<dbReference type="GO" id="GO:0016151">
    <property type="term" value="F:nickel cation binding"/>
    <property type="evidence" value="ECO:0007669"/>
    <property type="project" value="UniProtKB-UniRule"/>
</dbReference>
<dbReference type="PANTHER" id="PTHR33643">
    <property type="entry name" value="UREASE ACCESSORY PROTEIN D"/>
    <property type="match status" value="1"/>
</dbReference>
<comment type="subcellular location">
    <subcellularLocation>
        <location evidence="3">Cytoplasm</location>
    </subcellularLocation>
</comment>
<comment type="caution">
    <text evidence="4">The sequence shown here is derived from an EMBL/GenBank/DDBJ whole genome shotgun (WGS) entry which is preliminary data.</text>
</comment>
<keyword evidence="5" id="KW-1185">Reference proteome</keyword>
<keyword evidence="2 3" id="KW-0143">Chaperone</keyword>
<dbReference type="EMBL" id="BDQX01000171">
    <property type="protein sequence ID" value="GBG08659.1"/>
    <property type="molecule type" value="Genomic_DNA"/>
</dbReference>
<proteinExistence type="inferred from homology"/>
<evidence type="ECO:0000256" key="1">
    <source>
        <dbReference type="ARBA" id="ARBA00007177"/>
    </source>
</evidence>
<organism evidence="4 5">
    <name type="scientific">Paenibacillus agaridevorans</name>
    <dbReference type="NCBI Taxonomy" id="171404"/>
    <lineage>
        <taxon>Bacteria</taxon>
        <taxon>Bacillati</taxon>
        <taxon>Bacillota</taxon>
        <taxon>Bacilli</taxon>
        <taxon>Bacillales</taxon>
        <taxon>Paenibacillaceae</taxon>
        <taxon>Paenibacillus</taxon>
    </lineage>
</organism>
<accession>A0A2R5ESL8</accession>
<evidence type="ECO:0000256" key="2">
    <source>
        <dbReference type="ARBA" id="ARBA00023186"/>
    </source>
</evidence>
<gene>
    <name evidence="3" type="primary">ureD</name>
    <name evidence="4" type="ORF">PAT3040_03250</name>
</gene>
<dbReference type="PANTHER" id="PTHR33643:SF1">
    <property type="entry name" value="UREASE ACCESSORY PROTEIN D"/>
    <property type="match status" value="1"/>
</dbReference>